<dbReference type="InterPro" id="IPR002013">
    <property type="entry name" value="SAC_dom"/>
</dbReference>
<comment type="subcellular location">
    <subcellularLocation>
        <location evidence="1">Vacuole membrane</location>
        <topology evidence="1">Peripheral membrane protein</topology>
    </subcellularLocation>
</comment>
<sequence>MPRGPRHEPTTILRPISPPLLQRLVLYQAKSRYYLLGYSGDEASCRLLSFSRVQPFTAEPPSEDPKTYTPEEARAHLQQLHKLAFADGGLQILCEAYGLLGCFRFLEGHYLLLITKRQPLGSLCGHQVYGVAETALVPIENPVDCAAEKRYRKILQNGVDLTKDFFFSYTYNVCSTVQKNLMEPDIGDPFEDMFVWNGYLSRDLRLALFTTNWVVPLVHGFWEQRCMSVFGRVITVTLVARRSRHFAGTRYLKRGINNKGWVANEVETEQIVSLGIDSSSCSPSLSSVVQLRGSIPLFWSQDSSPLHPRPTIVLSNNDPLYTATALHFQDLRERYSSPIVVLNLVKAQEKQKEKRETILRSELATALEYLNSQIPAEEDRIVHIAWDFKERMKKDGRSFLKDLEPVTHRCLDSTGMCVVPTASCSDSEDCLHKTKARFQRGIVRSNCIDCLDRTNVCQYACGMVALQHQLRALGMLSEAIELETDCSLAYHVMEMYEKMGDRIALQYGGSEAHGTFFHRMRGASEVGAQTKEAVTTIKRFYNNAVTDDAKQKQQAINLFLGNFQPHPDKLALWELETDHYLHGMDGVALPGTLPGMKGMLPSRSQSSASVGSRATNHSPVGRSLTNVEVFKIPAVSDDAAPDKRWSGMMEGLGKGGRSEGGFFKSFFKSSKDKNLEFRPPQRDRQLVYFDKKLEDQPIYHVRLHDSLRGGNRSLRRRSFQRSRSRTGLPEYLADVPLLNSPPSTPRIPETEEVDDRHPSFTKRAKAGLQALAKAPKRLREIRLAEINPFPRPHSFSTATRVPKLNLGASPPPSPQSKPTRGQAAPVSAFAGKPQFEDEQEDHPRRLVHSSRTHRAFSTPAELPEDVIEAALRAEKGRCLELGADPCKHVWDDLMSVTEASVAAEVMTAGVVIGAGDSFWDFVTDSLGKWTEDAGGAQLPCPAPVGPEADPWAEESLGLPYSAVSEGAGQLKEAPKDAMKLSMVSRPFLEPNVTQSRVAAAGFLQPNSSFQKRTDGMWALESRQPQHAGADFVHIAQDDRPDLEQLHRYVAWASSPVDDLEVEELERLLTRASEAYG</sequence>
<evidence type="ECO:0000256" key="5">
    <source>
        <dbReference type="ARBA" id="ARBA00023464"/>
    </source>
</evidence>
<evidence type="ECO:0000256" key="4">
    <source>
        <dbReference type="ARBA" id="ARBA00023337"/>
    </source>
</evidence>
<evidence type="ECO:0000256" key="3">
    <source>
        <dbReference type="ARBA" id="ARBA00023136"/>
    </source>
</evidence>
<evidence type="ECO:0000256" key="2">
    <source>
        <dbReference type="ARBA" id="ARBA00022801"/>
    </source>
</evidence>
<name>A0A8S1IQM9_9CHLO</name>
<evidence type="ECO:0000313" key="9">
    <source>
        <dbReference type="Proteomes" id="UP000708148"/>
    </source>
</evidence>
<evidence type="ECO:0000313" key="8">
    <source>
        <dbReference type="EMBL" id="CAD7695716.1"/>
    </source>
</evidence>
<comment type="catalytic activity">
    <reaction evidence="4">
        <text>a 1,2-diacyl-sn-glycero-3-phospho-(1D-myo-inositol-3,5-bisphosphate) + H2O = a 1,2-diacyl-sn-glycero-3-phospho-(1D-myo-inositol-3-phosphate) + phosphate</text>
        <dbReference type="Rhea" id="RHEA:32955"/>
        <dbReference type="ChEBI" id="CHEBI:15377"/>
        <dbReference type="ChEBI" id="CHEBI:43474"/>
        <dbReference type="ChEBI" id="CHEBI:57923"/>
        <dbReference type="ChEBI" id="CHEBI:58088"/>
    </reaction>
</comment>
<dbReference type="PANTHER" id="PTHR45738">
    <property type="entry name" value="POLYPHOSPHOINOSITIDE PHOSPHATASE"/>
    <property type="match status" value="1"/>
</dbReference>
<dbReference type="GO" id="GO:0005774">
    <property type="term" value="C:vacuolar membrane"/>
    <property type="evidence" value="ECO:0007669"/>
    <property type="project" value="UniProtKB-SubCell"/>
</dbReference>
<evidence type="ECO:0000256" key="6">
    <source>
        <dbReference type="SAM" id="MobiDB-lite"/>
    </source>
</evidence>
<dbReference type="GO" id="GO:0043813">
    <property type="term" value="F:phosphatidylinositol-3,5-bisphosphate 5-phosphatase activity"/>
    <property type="evidence" value="ECO:0007669"/>
    <property type="project" value="InterPro"/>
</dbReference>
<feature type="domain" description="SAC" evidence="7">
    <location>
        <begin position="156"/>
        <end position="509"/>
    </location>
</feature>
<dbReference type="AlphaFoldDB" id="A0A8S1IQM9"/>
<organism evidence="8 9">
    <name type="scientific">Ostreobium quekettii</name>
    <dbReference type="NCBI Taxonomy" id="121088"/>
    <lineage>
        <taxon>Eukaryota</taxon>
        <taxon>Viridiplantae</taxon>
        <taxon>Chlorophyta</taxon>
        <taxon>core chlorophytes</taxon>
        <taxon>Ulvophyceae</taxon>
        <taxon>TCBD clade</taxon>
        <taxon>Bryopsidales</taxon>
        <taxon>Ostreobineae</taxon>
        <taxon>Ostreobiaceae</taxon>
        <taxon>Ostreobium</taxon>
    </lineage>
</organism>
<comment type="caution">
    <text evidence="8">The sequence shown here is derived from an EMBL/GenBank/DDBJ whole genome shotgun (WGS) entry which is preliminary data.</text>
</comment>
<feature type="region of interest" description="Disordered" evidence="6">
    <location>
        <begin position="735"/>
        <end position="759"/>
    </location>
</feature>
<dbReference type="GO" id="GO:0046856">
    <property type="term" value="P:phosphatidylinositol dephosphorylation"/>
    <property type="evidence" value="ECO:0007669"/>
    <property type="project" value="InterPro"/>
</dbReference>
<dbReference type="OrthoDB" id="405996at2759"/>
<accession>A0A8S1IQM9</accession>
<dbReference type="PROSITE" id="PS50275">
    <property type="entry name" value="SAC"/>
    <property type="match status" value="1"/>
</dbReference>
<protein>
    <recommendedName>
        <fullName evidence="7">SAC domain-containing protein</fullName>
    </recommendedName>
</protein>
<keyword evidence="2" id="KW-0378">Hydrolase</keyword>
<evidence type="ECO:0000256" key="1">
    <source>
        <dbReference type="ARBA" id="ARBA00004148"/>
    </source>
</evidence>
<feature type="region of interest" description="Disordered" evidence="6">
    <location>
        <begin position="790"/>
        <end position="856"/>
    </location>
</feature>
<reference evidence="8" key="1">
    <citation type="submission" date="2020-12" db="EMBL/GenBank/DDBJ databases">
        <authorList>
            <person name="Iha C."/>
        </authorList>
    </citation>
    <scope>NUCLEOTIDE SEQUENCE</scope>
</reference>
<dbReference type="Proteomes" id="UP000708148">
    <property type="component" value="Unassembled WGS sequence"/>
</dbReference>
<dbReference type="InterPro" id="IPR043573">
    <property type="entry name" value="Fig4-like"/>
</dbReference>
<evidence type="ECO:0000259" key="7">
    <source>
        <dbReference type="PROSITE" id="PS50275"/>
    </source>
</evidence>
<gene>
    <name evidence="8" type="ORF">OSTQU699_LOCUS1077</name>
</gene>
<dbReference type="EMBL" id="CAJHUC010000382">
    <property type="protein sequence ID" value="CAD7695716.1"/>
    <property type="molecule type" value="Genomic_DNA"/>
</dbReference>
<keyword evidence="9" id="KW-1185">Reference proteome</keyword>
<proteinExistence type="predicted"/>
<feature type="compositionally biased region" description="Basic residues" evidence="6">
    <location>
        <begin position="845"/>
        <end position="854"/>
    </location>
</feature>
<dbReference type="PANTHER" id="PTHR45738:SF5">
    <property type="entry name" value="POLYPHOSPHOINOSITIDE PHOSPHATASE"/>
    <property type="match status" value="1"/>
</dbReference>
<comment type="subunit">
    <text evidence="5">Component of the PI(3,5)P2 regulatory complex at least composed of ATG18, SAC/FIG4, FAB1 and VAC14.</text>
</comment>
<dbReference type="Pfam" id="PF02383">
    <property type="entry name" value="Syja_N"/>
    <property type="match status" value="1"/>
</dbReference>
<keyword evidence="3" id="KW-0472">Membrane</keyword>